<evidence type="ECO:0000256" key="1">
    <source>
        <dbReference type="ARBA" id="ARBA00001968"/>
    </source>
</evidence>
<feature type="domain" description="Transposase Helix-turn-helix" evidence="4">
    <location>
        <begin position="57"/>
        <end position="104"/>
    </location>
</feature>
<dbReference type="InterPro" id="IPR027806">
    <property type="entry name" value="HARBI1_dom"/>
</dbReference>
<keyword evidence="5" id="KW-0255">Endonuclease</keyword>
<evidence type="ECO:0000313" key="6">
    <source>
        <dbReference type="Proteomes" id="UP000015442"/>
    </source>
</evidence>
<evidence type="ECO:0000313" key="5">
    <source>
        <dbReference type="EMBL" id="EQA71518.1"/>
    </source>
</evidence>
<dbReference type="Pfam" id="PF13613">
    <property type="entry name" value="HTH_Tnp_4"/>
    <property type="match status" value="1"/>
</dbReference>
<proteinExistence type="predicted"/>
<dbReference type="AlphaFoldDB" id="T0FE75"/>
<accession>T0FE75</accession>
<evidence type="ECO:0000259" key="3">
    <source>
        <dbReference type="Pfam" id="PF13359"/>
    </source>
</evidence>
<dbReference type="RefSeq" id="WP_017215651.1">
    <property type="nucleotide sequence ID" value="NZ_AKWY02000021.1"/>
</dbReference>
<keyword evidence="5" id="KW-0378">Hydrolase</keyword>
<feature type="domain" description="DDE Tnp4" evidence="3">
    <location>
        <begin position="136"/>
        <end position="189"/>
    </location>
</feature>
<sequence length="193" mass="22231">MISKEKVLKNPRMSQALLGISHQEFKTLCVPFGLAYLSLKEEIKHNFTKGRKSILQDIEENLFFILFYIKTYQTYDVLGTVFKMDRTTACKLVKLLAEVLFLSLGSMNTLPTNEISDLKSKLKKLKKLKYVIIDGTERPTDKDLQKEFYSGKKKRHTIKNLILTNKDKTILFLSNTISGKTHDLKVAENFCDS</sequence>
<reference evidence="5 6" key="1">
    <citation type="submission" date="2013-05" db="EMBL/GenBank/DDBJ databases">
        <authorList>
            <person name="Harkins D.M."/>
            <person name="Durkin A.S."/>
            <person name="Brinkac L.M."/>
            <person name="Haft D.H."/>
            <person name="Selengut J.D."/>
            <person name="Sanka R."/>
            <person name="DePew J."/>
            <person name="Purushe J."/>
            <person name="Hartskeerl R.A."/>
            <person name="Ahmed A."/>
            <person name="van der Linden H."/>
            <person name="Goris M.G.A."/>
            <person name="Vinetz J.M."/>
            <person name="Sutton G.G."/>
            <person name="Nierman W.C."/>
            <person name="Fouts D.E."/>
        </authorList>
    </citation>
    <scope>NUCLEOTIDE SEQUENCE [LARGE SCALE GENOMIC DNA]</scope>
    <source>
        <strain evidence="5 6">CZ214</strain>
    </source>
</reference>
<dbReference type="InterPro" id="IPR027805">
    <property type="entry name" value="Transposase_HTH_dom"/>
</dbReference>
<dbReference type="GeneID" id="99322859"/>
<dbReference type="Proteomes" id="UP000015442">
    <property type="component" value="Unassembled WGS sequence"/>
</dbReference>
<gene>
    <name evidence="5" type="ORF">LEP1GSC059_2570</name>
</gene>
<organism evidence="5 6">
    <name type="scientific">Leptospira noguchii serovar Panama str. CZ214</name>
    <dbReference type="NCBI Taxonomy" id="1001595"/>
    <lineage>
        <taxon>Bacteria</taxon>
        <taxon>Pseudomonadati</taxon>
        <taxon>Spirochaetota</taxon>
        <taxon>Spirochaetia</taxon>
        <taxon>Leptospirales</taxon>
        <taxon>Leptospiraceae</taxon>
        <taxon>Leptospira</taxon>
    </lineage>
</organism>
<keyword evidence="5" id="KW-0540">Nuclease</keyword>
<evidence type="ECO:0000256" key="2">
    <source>
        <dbReference type="ARBA" id="ARBA00022723"/>
    </source>
</evidence>
<comment type="cofactor">
    <cofactor evidence="1">
        <name>a divalent metal cation</name>
        <dbReference type="ChEBI" id="CHEBI:60240"/>
    </cofactor>
</comment>
<protein>
    <submittedName>
        <fullName evidence="5">DDE family endonuclease</fullName>
    </submittedName>
</protein>
<dbReference type="GO" id="GO:0004519">
    <property type="term" value="F:endonuclease activity"/>
    <property type="evidence" value="ECO:0007669"/>
    <property type="project" value="UniProtKB-KW"/>
</dbReference>
<dbReference type="EMBL" id="AKWY02000021">
    <property type="protein sequence ID" value="EQA71518.1"/>
    <property type="molecule type" value="Genomic_DNA"/>
</dbReference>
<dbReference type="GO" id="GO:0046872">
    <property type="term" value="F:metal ion binding"/>
    <property type="evidence" value="ECO:0007669"/>
    <property type="project" value="UniProtKB-KW"/>
</dbReference>
<evidence type="ECO:0000259" key="4">
    <source>
        <dbReference type="Pfam" id="PF13613"/>
    </source>
</evidence>
<dbReference type="Pfam" id="PF13359">
    <property type="entry name" value="DDE_Tnp_4"/>
    <property type="match status" value="1"/>
</dbReference>
<keyword evidence="2" id="KW-0479">Metal-binding</keyword>
<comment type="caution">
    <text evidence="5">The sequence shown here is derived from an EMBL/GenBank/DDBJ whole genome shotgun (WGS) entry which is preliminary data.</text>
</comment>
<name>T0FE75_9LEPT</name>